<feature type="compositionally biased region" description="Basic residues" evidence="1">
    <location>
        <begin position="46"/>
        <end position="67"/>
    </location>
</feature>
<feature type="compositionally biased region" description="Pro residues" evidence="1">
    <location>
        <begin position="72"/>
        <end position="85"/>
    </location>
</feature>
<accession>A0A9K3KU45</accession>
<evidence type="ECO:0000256" key="1">
    <source>
        <dbReference type="SAM" id="MobiDB-lite"/>
    </source>
</evidence>
<feature type="region of interest" description="Disordered" evidence="1">
    <location>
        <begin position="34"/>
        <end position="86"/>
    </location>
</feature>
<dbReference type="OrthoDB" id="10055257at2759"/>
<comment type="caution">
    <text evidence="2">The sequence shown here is derived from an EMBL/GenBank/DDBJ whole genome shotgun (WGS) entry which is preliminary data.</text>
</comment>
<dbReference type="Proteomes" id="UP000693970">
    <property type="component" value="Unassembled WGS sequence"/>
</dbReference>
<name>A0A9K3KU45_9STRA</name>
<organism evidence="2 3">
    <name type="scientific">Nitzschia inconspicua</name>
    <dbReference type="NCBI Taxonomy" id="303405"/>
    <lineage>
        <taxon>Eukaryota</taxon>
        <taxon>Sar</taxon>
        <taxon>Stramenopiles</taxon>
        <taxon>Ochrophyta</taxon>
        <taxon>Bacillariophyta</taxon>
        <taxon>Bacillariophyceae</taxon>
        <taxon>Bacillariophycidae</taxon>
        <taxon>Bacillariales</taxon>
        <taxon>Bacillariaceae</taxon>
        <taxon>Nitzschia</taxon>
    </lineage>
</organism>
<evidence type="ECO:0000313" key="3">
    <source>
        <dbReference type="Proteomes" id="UP000693970"/>
    </source>
</evidence>
<evidence type="ECO:0000313" key="2">
    <source>
        <dbReference type="EMBL" id="KAG7349970.1"/>
    </source>
</evidence>
<dbReference type="EMBL" id="JAGRRH010000019">
    <property type="protein sequence ID" value="KAG7349970.1"/>
    <property type="molecule type" value="Genomic_DNA"/>
</dbReference>
<dbReference type="AlphaFoldDB" id="A0A9K3KU45"/>
<gene>
    <name evidence="2" type="ORF">IV203_012567</name>
</gene>
<sequence length="401" mass="43580">MQISYLLLTLAMGTAFGLIHTTLATDYIRSRALRPVQLKPSSPQKPKPKKQTKSKKSTKSNKPKKAKRPETDPPTVPPTVPPPIASSPAEAAIRQIMARMPNSVQLLDAVDNGLIPRSMFSAMDDASPCGTVPGEASIISDLSVPQNSNLLTIEGIFSPSDGSTATDIEVTLFGINGLEGSSSLQEDGSFQIILTDPLPGVVPYFFLFKPKDCTKEPIRQEPQVASSGIAMLYVENSNIVSAGQLTITLTWSDDYSDVDLHVIEPGGKKVYFASKCGESCAEDCYFVSPDLAASCAYLELDETSGRGPEHYYARNPNAGKYKVYVNMYSRNGEYTPVTWTLSAKVGAKTVWTKTGTFDNPRDLDNDDSFAYEKMFGPFELDVATVENETVVPIVLNSIHPS</sequence>
<protein>
    <submittedName>
        <fullName evidence="2">Uncharacterized protein</fullName>
    </submittedName>
</protein>
<proteinExistence type="predicted"/>
<reference evidence="2" key="1">
    <citation type="journal article" date="2021" name="Sci. Rep.">
        <title>Diploid genomic architecture of Nitzschia inconspicua, an elite biomass production diatom.</title>
        <authorList>
            <person name="Oliver A."/>
            <person name="Podell S."/>
            <person name="Pinowska A."/>
            <person name="Traller J.C."/>
            <person name="Smith S.R."/>
            <person name="McClure R."/>
            <person name="Beliaev A."/>
            <person name="Bohutskyi P."/>
            <person name="Hill E.A."/>
            <person name="Rabines A."/>
            <person name="Zheng H."/>
            <person name="Allen L.Z."/>
            <person name="Kuo A."/>
            <person name="Grigoriev I.V."/>
            <person name="Allen A.E."/>
            <person name="Hazlebeck D."/>
            <person name="Allen E.E."/>
        </authorList>
    </citation>
    <scope>NUCLEOTIDE SEQUENCE</scope>
    <source>
        <strain evidence="2">Hildebrandi</strain>
    </source>
</reference>
<keyword evidence="3" id="KW-1185">Reference proteome</keyword>
<reference evidence="2" key="2">
    <citation type="submission" date="2021-04" db="EMBL/GenBank/DDBJ databases">
        <authorList>
            <person name="Podell S."/>
        </authorList>
    </citation>
    <scope>NUCLEOTIDE SEQUENCE</scope>
    <source>
        <strain evidence="2">Hildebrandi</strain>
    </source>
</reference>